<dbReference type="PANTHER" id="PTHR11695">
    <property type="entry name" value="ALCOHOL DEHYDROGENASE RELATED"/>
    <property type="match status" value="1"/>
</dbReference>
<dbReference type="PROSITE" id="PS00028">
    <property type="entry name" value="ZINC_FINGER_C2H2_1"/>
    <property type="match status" value="1"/>
</dbReference>
<name>A0A9N8DBZ1_9STRA</name>
<dbReference type="AlphaFoldDB" id="A0A9N8DBZ1"/>
<accession>A0A9N8DBZ1</accession>
<dbReference type="GO" id="GO:0005739">
    <property type="term" value="C:mitochondrion"/>
    <property type="evidence" value="ECO:0007669"/>
    <property type="project" value="TreeGrafter"/>
</dbReference>
<proteinExistence type="predicted"/>
<reference evidence="2" key="1">
    <citation type="submission" date="2020-06" db="EMBL/GenBank/DDBJ databases">
        <authorList>
            <consortium name="Plant Systems Biology data submission"/>
        </authorList>
    </citation>
    <scope>NUCLEOTIDE SEQUENCE</scope>
    <source>
        <strain evidence="2">D6</strain>
    </source>
</reference>
<dbReference type="CDD" id="cd08267">
    <property type="entry name" value="MDR1"/>
    <property type="match status" value="1"/>
</dbReference>
<dbReference type="InterPro" id="IPR013154">
    <property type="entry name" value="ADH-like_N"/>
</dbReference>
<keyword evidence="3" id="KW-1185">Reference proteome</keyword>
<dbReference type="OrthoDB" id="42866at2759"/>
<evidence type="ECO:0000313" key="2">
    <source>
        <dbReference type="EMBL" id="CAB9497969.1"/>
    </source>
</evidence>
<dbReference type="InterPro" id="IPR020843">
    <property type="entry name" value="ER"/>
</dbReference>
<dbReference type="Pfam" id="PF13602">
    <property type="entry name" value="ADH_zinc_N_2"/>
    <property type="match status" value="1"/>
</dbReference>
<dbReference type="Gene3D" id="3.40.50.720">
    <property type="entry name" value="NAD(P)-binding Rossmann-like Domain"/>
    <property type="match status" value="1"/>
</dbReference>
<dbReference type="SUPFAM" id="SSF51735">
    <property type="entry name" value="NAD(P)-binding Rossmann-fold domains"/>
    <property type="match status" value="1"/>
</dbReference>
<dbReference type="InterPro" id="IPR036291">
    <property type="entry name" value="NAD(P)-bd_dom_sf"/>
</dbReference>
<evidence type="ECO:0000259" key="1">
    <source>
        <dbReference type="PROSITE" id="PS00028"/>
    </source>
</evidence>
<dbReference type="EMBL" id="CAICTM010000029">
    <property type="protein sequence ID" value="CAB9497969.1"/>
    <property type="molecule type" value="Genomic_DNA"/>
</dbReference>
<dbReference type="PANTHER" id="PTHR11695:SF294">
    <property type="entry name" value="RETICULON-4-INTERACTING PROTEIN 1, MITOCHONDRIAL"/>
    <property type="match status" value="1"/>
</dbReference>
<sequence length="377" mass="41403">MPRGLGYRRYGRPSDILEFIHYESIPHPLKADDVVIQIHAGAVNPADYKHMSGALRPLVSRPLPIFPCWDFCGQVIELGRTAQAHQKFHVGDMVYGMSAGLRHGTLNEYHVVDERCLALKPSTMSCEEAAGVPLAALTALQAWEEGGLRQISRPVKDRRVFLTGGPGGVGTFAIQIAKHMFGCAEIWTTASTEAKIALCQELGATRVIHYKQEDWTKVLPKNYFDVMLDLTGEAYKMFPFAKSSDTATNTRGAVISISSGPTGNILGRWLDNLPDMTYAGAPKVYPVAATFIKMLPCLVDVFTGGLFYKGCGYRRGVFFNHVITMALGSDLERLTVLIEAGKIKCVIDQVYDFDHAKDAILHVESGRAVGKVVVKIV</sequence>
<dbReference type="GO" id="GO:0016491">
    <property type="term" value="F:oxidoreductase activity"/>
    <property type="evidence" value="ECO:0007669"/>
    <property type="project" value="InterPro"/>
</dbReference>
<protein>
    <submittedName>
        <fullName evidence="2">Furan-3-one reductase</fullName>
    </submittedName>
</protein>
<dbReference type="InterPro" id="IPR050700">
    <property type="entry name" value="YIM1/Zinc_Alcohol_DH_Fams"/>
</dbReference>
<dbReference type="Proteomes" id="UP001153069">
    <property type="component" value="Unassembled WGS sequence"/>
</dbReference>
<organism evidence="2 3">
    <name type="scientific">Seminavis robusta</name>
    <dbReference type="NCBI Taxonomy" id="568900"/>
    <lineage>
        <taxon>Eukaryota</taxon>
        <taxon>Sar</taxon>
        <taxon>Stramenopiles</taxon>
        <taxon>Ochrophyta</taxon>
        <taxon>Bacillariophyta</taxon>
        <taxon>Bacillariophyceae</taxon>
        <taxon>Bacillariophycidae</taxon>
        <taxon>Naviculales</taxon>
        <taxon>Naviculaceae</taxon>
        <taxon>Seminavis</taxon>
    </lineage>
</organism>
<dbReference type="SUPFAM" id="SSF50129">
    <property type="entry name" value="GroES-like"/>
    <property type="match status" value="1"/>
</dbReference>
<comment type="caution">
    <text evidence="2">The sequence shown here is derived from an EMBL/GenBank/DDBJ whole genome shotgun (WGS) entry which is preliminary data.</text>
</comment>
<dbReference type="InterPro" id="IPR013087">
    <property type="entry name" value="Znf_C2H2_type"/>
</dbReference>
<dbReference type="SMART" id="SM00829">
    <property type="entry name" value="PKS_ER"/>
    <property type="match status" value="1"/>
</dbReference>
<evidence type="ECO:0000313" key="3">
    <source>
        <dbReference type="Proteomes" id="UP001153069"/>
    </source>
</evidence>
<dbReference type="Gene3D" id="3.90.180.10">
    <property type="entry name" value="Medium-chain alcohol dehydrogenases, catalytic domain"/>
    <property type="match status" value="1"/>
</dbReference>
<gene>
    <name evidence="2" type="ORF">SEMRO_29_G019120.1</name>
</gene>
<dbReference type="Pfam" id="PF08240">
    <property type="entry name" value="ADH_N"/>
    <property type="match status" value="1"/>
</dbReference>
<dbReference type="InterPro" id="IPR011032">
    <property type="entry name" value="GroES-like_sf"/>
</dbReference>
<feature type="domain" description="C2H2-type" evidence="1">
    <location>
        <begin position="68"/>
        <end position="89"/>
    </location>
</feature>